<protein>
    <submittedName>
        <fullName evidence="1">LysR family transcriptional regulator</fullName>
    </submittedName>
</protein>
<comment type="caution">
    <text evidence="1">The sequence shown here is derived from an EMBL/GenBank/DDBJ whole genome shotgun (WGS) entry which is preliminary data.</text>
</comment>
<proteinExistence type="predicted"/>
<dbReference type="EMBL" id="JAENHL010000004">
    <property type="protein sequence ID" value="MBK1865137.1"/>
    <property type="molecule type" value="Genomic_DNA"/>
</dbReference>
<name>A0ACC5QXL2_9HYPH</name>
<dbReference type="Proteomes" id="UP000616151">
    <property type="component" value="Unassembled WGS sequence"/>
</dbReference>
<keyword evidence="2" id="KW-1185">Reference proteome</keyword>
<accession>A0ACC5QXL2</accession>
<reference evidence="1" key="1">
    <citation type="submission" date="2021-01" db="EMBL/GenBank/DDBJ databases">
        <authorList>
            <person name="Sun Q."/>
        </authorList>
    </citation>
    <scope>NUCLEOTIDE SEQUENCE</scope>
    <source>
        <strain evidence="1">YIM B02566</strain>
    </source>
</reference>
<organism evidence="1 2">
    <name type="scientific">Taklimakanibacter albus</name>
    <dbReference type="NCBI Taxonomy" id="2800327"/>
    <lineage>
        <taxon>Bacteria</taxon>
        <taxon>Pseudomonadati</taxon>
        <taxon>Pseudomonadota</taxon>
        <taxon>Alphaproteobacteria</taxon>
        <taxon>Hyphomicrobiales</taxon>
        <taxon>Aestuariivirgaceae</taxon>
        <taxon>Taklimakanibacter</taxon>
    </lineage>
</organism>
<sequence length="301" mass="33292">MRIPLDTLPTFRIAAQSESFSQAARALHLTDSAVSHQIKRLEESLGVSLFERHGRSVRLSPEGRLFLGTVQTTLGALADSVQVLHQSAGSAGTMTITCSSMFGSKWLSRHVRDFVERHPHVGCNLKLVDNGRVAHEEDTDIGILFGKGPWPDHVTMLLGQVKLAPVCSAKLFSARGGIPRTILDLVDYPIIHQDDGQEWRQWLEAAGISGLSAFRKHIYCNDTGFAIDIAYHGGGITLASEELAGSYVKEGSLLRPFAITTEADGGWYVISQRRRYQEPRVQLFYQWMAPYFSSALPPEQS</sequence>
<evidence type="ECO:0000313" key="1">
    <source>
        <dbReference type="EMBL" id="MBK1865137.1"/>
    </source>
</evidence>
<evidence type="ECO:0000313" key="2">
    <source>
        <dbReference type="Proteomes" id="UP000616151"/>
    </source>
</evidence>
<gene>
    <name evidence="1" type="ORF">JHL16_02140</name>
</gene>